<proteinExistence type="predicted"/>
<dbReference type="EMBL" id="PP895363">
    <property type="protein sequence ID" value="XCI78046.1"/>
    <property type="molecule type" value="Genomic_DNA"/>
</dbReference>
<evidence type="ECO:0000313" key="1">
    <source>
        <dbReference type="EMBL" id="XCI78046.1"/>
    </source>
</evidence>
<organism evidence="1">
    <name type="scientific">Klebsiella phage FKP3</name>
    <dbReference type="NCBI Taxonomy" id="3231233"/>
    <lineage>
        <taxon>Viruses</taxon>
        <taxon>Duplodnaviria</taxon>
        <taxon>Heunggongvirae</taxon>
        <taxon>Uroviricota</taxon>
        <taxon>Caudoviricetes</taxon>
        <taxon>Stephanstirmvirinae</taxon>
        <taxon>Justusliebigvirus</taxon>
    </lineage>
</organism>
<protein>
    <submittedName>
        <fullName evidence="1">Uncharacterized protein</fullName>
    </submittedName>
</protein>
<reference evidence="1" key="1">
    <citation type="submission" date="2024-06" db="EMBL/GenBank/DDBJ databases">
        <title>High activity and specificity of bacteriophage cocktails against carbapenem-resistant Klebsiella pneumoniae belonging to high-risk clones CG258 and ST307.</title>
        <authorList>
            <person name="Jimenez Quiceno J."/>
            <person name="Salazar Ospina L."/>
            <person name="Tellez Carrasquilla S."/>
        </authorList>
    </citation>
    <scope>NUCLEOTIDE SEQUENCE</scope>
</reference>
<accession>A0AAU8I004</accession>
<name>A0AAU8I004_9CAUD</name>
<sequence>MGDMIFKVDFIRYDEDMISAISGYTRYFKDPVKANEEAGKWISKSNRNEVITNVVEVE</sequence>